<keyword evidence="2" id="KW-0378">Hydrolase</keyword>
<dbReference type="InterPro" id="IPR032466">
    <property type="entry name" value="Metal_Hydrolase"/>
</dbReference>
<dbReference type="Proteomes" id="UP000485484">
    <property type="component" value="Unassembled WGS sequence"/>
</dbReference>
<feature type="domain" description="Amidohydrolase-related" evidence="1">
    <location>
        <begin position="13"/>
        <end position="170"/>
    </location>
</feature>
<name>A0A1V5MCM2_UNCT6</name>
<comment type="caution">
    <text evidence="2">The sequence shown here is derived from an EMBL/GenBank/DDBJ whole genome shotgun (WGS) entry which is preliminary data.</text>
</comment>
<gene>
    <name evidence="2" type="ORF">BWY73_01266</name>
</gene>
<organism evidence="2">
    <name type="scientific">candidate division TA06 bacterium ADurb.Bin417</name>
    <dbReference type="NCBI Taxonomy" id="1852828"/>
    <lineage>
        <taxon>Bacteria</taxon>
        <taxon>Bacteria division TA06</taxon>
    </lineage>
</organism>
<proteinExistence type="predicted"/>
<evidence type="ECO:0000259" key="1">
    <source>
        <dbReference type="Pfam" id="PF04909"/>
    </source>
</evidence>
<dbReference type="SUPFAM" id="SSF51556">
    <property type="entry name" value="Metallo-dependent hydrolases"/>
    <property type="match status" value="1"/>
</dbReference>
<protein>
    <submittedName>
        <fullName evidence="2">Amidohydrolase</fullName>
    </submittedName>
</protein>
<evidence type="ECO:0000313" key="2">
    <source>
        <dbReference type="EMBL" id="OPZ90670.1"/>
    </source>
</evidence>
<accession>A0A1V5MCM2</accession>
<dbReference type="AlphaFoldDB" id="A0A1V5MCM2"/>
<dbReference type="Gene3D" id="3.20.20.140">
    <property type="entry name" value="Metal-dependent hydrolases"/>
    <property type="match status" value="1"/>
</dbReference>
<dbReference type="EMBL" id="MWAK01000239">
    <property type="protein sequence ID" value="OPZ90670.1"/>
    <property type="molecule type" value="Genomic_DNA"/>
</dbReference>
<dbReference type="Pfam" id="PF04909">
    <property type="entry name" value="Amidohydro_2"/>
    <property type="match status" value="1"/>
</dbReference>
<sequence length="172" mass="19269">MLLPFATGEFKPEELAGAVRAKRIRAVRLFPVEHRYTLADWNCASLFDFLAEYRLPTFLELNQADWNEAARILGRYPGLPLVIAATGYRHGRILYPLLEKFSNLYLETSAYVTYEGIEDICRRFGSGRLLFGSRAPFMDLGGALARIIYAGIPAADRQAIAAGNLKRLLGVQ</sequence>
<reference evidence="2" key="1">
    <citation type="submission" date="2017-02" db="EMBL/GenBank/DDBJ databases">
        <title>Delving into the versatile metabolic prowess of the omnipresent phylum Bacteroidetes.</title>
        <authorList>
            <person name="Nobu M.K."/>
            <person name="Mei R."/>
            <person name="Narihiro T."/>
            <person name="Kuroda K."/>
            <person name="Liu W.-T."/>
        </authorList>
    </citation>
    <scope>NUCLEOTIDE SEQUENCE</scope>
    <source>
        <strain evidence="2">ADurb.Bin417</strain>
    </source>
</reference>
<dbReference type="GO" id="GO:0016787">
    <property type="term" value="F:hydrolase activity"/>
    <property type="evidence" value="ECO:0007669"/>
    <property type="project" value="UniProtKB-KW"/>
</dbReference>
<dbReference type="InterPro" id="IPR006680">
    <property type="entry name" value="Amidohydro-rel"/>
</dbReference>